<dbReference type="GO" id="GO:0003677">
    <property type="term" value="F:DNA binding"/>
    <property type="evidence" value="ECO:0007669"/>
    <property type="project" value="InterPro"/>
</dbReference>
<evidence type="ECO:0000313" key="2">
    <source>
        <dbReference type="Proteomes" id="UP000589351"/>
    </source>
</evidence>
<dbReference type="InterPro" id="IPR010982">
    <property type="entry name" value="Lambda_DNA-bd_dom_sf"/>
</dbReference>
<accession>A0A6V7RGS3</accession>
<dbReference type="Gene3D" id="1.10.260.40">
    <property type="entry name" value="lambda repressor-like DNA-binding domains"/>
    <property type="match status" value="1"/>
</dbReference>
<comment type="caution">
    <text evidence="1">The sequence shown here is derived from an EMBL/GenBank/DDBJ whole genome shotgun (WGS) entry which is preliminary data.</text>
</comment>
<sequence length="63" mass="7238">MIESIKNLIDLMNNNVITAYKVSKETGVSQHQLSQLKCGKIKVENLRIVTGIKLEKYYRSLNQ</sequence>
<protein>
    <recommendedName>
        <fullName evidence="3">HTH cro/C1-type domain-containing protein</fullName>
    </recommendedName>
</protein>
<keyword evidence="2" id="KW-1185">Reference proteome</keyword>
<organism evidence="1 2">
    <name type="scientific">Jeotgalicoccus meleagridis</name>
    <dbReference type="NCBI Taxonomy" id="2759181"/>
    <lineage>
        <taxon>Bacteria</taxon>
        <taxon>Bacillati</taxon>
        <taxon>Bacillota</taxon>
        <taxon>Bacilli</taxon>
        <taxon>Bacillales</taxon>
        <taxon>Staphylococcaceae</taxon>
        <taxon>Jeotgalicoccus</taxon>
    </lineage>
</organism>
<dbReference type="RefSeq" id="WP_185125629.1">
    <property type="nucleotide sequence ID" value="NZ_CAJEWD010000007.1"/>
</dbReference>
<evidence type="ECO:0008006" key="3">
    <source>
        <dbReference type="Google" id="ProtNLM"/>
    </source>
</evidence>
<dbReference type="AlphaFoldDB" id="A0A6V7RGS3"/>
<proteinExistence type="predicted"/>
<gene>
    <name evidence="1" type="ORF">JEODO184_01105</name>
</gene>
<name>A0A6V7RGS3_9STAP</name>
<reference evidence="1 2" key="1">
    <citation type="submission" date="2020-07" db="EMBL/GenBank/DDBJ databases">
        <authorList>
            <person name="Criscuolo A."/>
        </authorList>
    </citation>
    <scope>NUCLEOTIDE SEQUENCE [LARGE SCALE GENOMIC DNA]</scope>
    <source>
        <strain evidence="1">CIP111649</strain>
    </source>
</reference>
<dbReference type="EMBL" id="CAJEWD010000007">
    <property type="protein sequence ID" value="CAD2077052.1"/>
    <property type="molecule type" value="Genomic_DNA"/>
</dbReference>
<evidence type="ECO:0000313" key="1">
    <source>
        <dbReference type="EMBL" id="CAD2077052.1"/>
    </source>
</evidence>
<dbReference type="Proteomes" id="UP000589351">
    <property type="component" value="Unassembled WGS sequence"/>
</dbReference>
<dbReference type="SUPFAM" id="SSF47413">
    <property type="entry name" value="lambda repressor-like DNA-binding domains"/>
    <property type="match status" value="1"/>
</dbReference>